<dbReference type="OrthoDB" id="7863415at2"/>
<organism evidence="2 3">
    <name type="scientific">Jhaorihella thermophila</name>
    <dbReference type="NCBI Taxonomy" id="488547"/>
    <lineage>
        <taxon>Bacteria</taxon>
        <taxon>Pseudomonadati</taxon>
        <taxon>Pseudomonadota</taxon>
        <taxon>Alphaproteobacteria</taxon>
        <taxon>Rhodobacterales</taxon>
        <taxon>Paracoccaceae</taxon>
        <taxon>Jhaorihella</taxon>
    </lineage>
</organism>
<evidence type="ECO:0000313" key="3">
    <source>
        <dbReference type="Proteomes" id="UP000236742"/>
    </source>
</evidence>
<evidence type="ECO:0000313" key="2">
    <source>
        <dbReference type="EMBL" id="SEG05877.1"/>
    </source>
</evidence>
<dbReference type="AlphaFoldDB" id="A0A1H5X3E2"/>
<dbReference type="InterPro" id="IPR056644">
    <property type="entry name" value="DUF7742"/>
</dbReference>
<feature type="domain" description="DUF7742" evidence="1">
    <location>
        <begin position="2"/>
        <end position="88"/>
    </location>
</feature>
<accession>A0A1H5X3E2</accession>
<proteinExistence type="predicted"/>
<evidence type="ECO:0000259" key="1">
    <source>
        <dbReference type="Pfam" id="PF24891"/>
    </source>
</evidence>
<protein>
    <recommendedName>
        <fullName evidence="1">DUF7742 domain-containing protein</fullName>
    </recommendedName>
</protein>
<keyword evidence="3" id="KW-1185">Reference proteome</keyword>
<dbReference type="EMBL" id="FNVD01000009">
    <property type="protein sequence ID" value="SEG05877.1"/>
    <property type="molecule type" value="Genomic_DNA"/>
</dbReference>
<sequence length="98" mass="11169">MRPLLHGDVSNAARALLAAPRRQRSALCRRMIDEAEAADVHVRRTGRLHPFWGNGSLMAAARSRRLADEPGFDDPDYCECFEMVLRALIEHKISRRRS</sequence>
<reference evidence="2 3" key="1">
    <citation type="submission" date="2016-10" db="EMBL/GenBank/DDBJ databases">
        <authorList>
            <person name="de Groot N.N."/>
        </authorList>
    </citation>
    <scope>NUCLEOTIDE SEQUENCE [LARGE SCALE GENOMIC DNA]</scope>
    <source>
        <strain evidence="2 3">DSM 23413</strain>
    </source>
</reference>
<dbReference type="Proteomes" id="UP000236742">
    <property type="component" value="Unassembled WGS sequence"/>
</dbReference>
<dbReference type="Pfam" id="PF24891">
    <property type="entry name" value="DUF7742"/>
    <property type="match status" value="1"/>
</dbReference>
<gene>
    <name evidence="2" type="ORF">SAMN05421751_109151</name>
</gene>
<dbReference type="RefSeq" id="WP_104008389.1">
    <property type="nucleotide sequence ID" value="NZ_FNVD01000009.1"/>
</dbReference>
<name>A0A1H5X3E2_9RHOB</name>